<dbReference type="Proteomes" id="UP000887566">
    <property type="component" value="Unplaced"/>
</dbReference>
<evidence type="ECO:0000256" key="9">
    <source>
        <dbReference type="SAM" id="MobiDB-lite"/>
    </source>
</evidence>
<feature type="transmembrane region" description="Helical" evidence="10">
    <location>
        <begin position="247"/>
        <end position="271"/>
    </location>
</feature>
<evidence type="ECO:0000256" key="7">
    <source>
        <dbReference type="ARBA" id="ARBA00023136"/>
    </source>
</evidence>
<dbReference type="SUPFAM" id="SSF81340">
    <property type="entry name" value="Clc chloride channel"/>
    <property type="match status" value="1"/>
</dbReference>
<sequence length="992" mass="108241">MAGYRNKKHRPSHGYVYETTMLVGQFHCDDMRVFAANGQDGGGGGEGVPKFELPPGMGKRKSFGREGAKRRTWLSKLTNIRLHKVARLLVEDWFFLAALGVIMAFCSFAMDFAIEHLQELHVTLYNLATGTGSSFGSVVLSYVAWVGFTLLAVATSALLVHYIAPQAIGSGIPEMKTILRGVILKEYLTFRTLVSKMLGLTISLGSGLPIGKEGPFVHVASVVATVLSKLVTSFKGVYANESRNSEMLAAACAVGVACTFSAPVGGVLFSIEVTSVYFAVRNYWRGFFAAACSATVFRLLRVVMKDTEVTVVAFFQTDFPKEAFYPEELPIFAFIGIVCGFAGALFVCLHRTIVLFIRKNQLAKKVFQRHLLIYPTVVSLIVATLTYPLGYGRFIAGQLKFSEAIQDLFSNCTWTRMVTSNTTACSAKLLHNWEGAEGQMSVFVTISCFMVTFFVLGALSNTLPIPAGVFMPVFVVGAAFGRLVGEGVAVWFPEGLRGPDGTQVFPGVYAVVGAAAFSGSVTHTVSVAVIIFELTGQLMYILPVMIAVLIANAICAYIQPSIYDSIIKIKHLPYLPDIPPASSIVHGIRAENIMVGNVKYLSKATTYGELQDYLYTMPRLRAFPIVDDPKSMILLGSVTKRVLDQMLEKHVGATARKAEANSRVRDAIQNTDRQFQSTFSVSDAEDEIVTDGPERNAANGETSGTRFTVVPVANRRSFNARRSAFSSEAPKICIEGPDDGETSDVEKNKDQPDPTLTPVSLDRKLTVGNSNNNQLTIRSLSSANVYHTIEGYVNKLTRKLSISRLSANHYRNGGMEYDLNDEERREWEAERLDMLLDMDELRIDPAPFQLVECTSLFKVHSLFSLLGLNRAYVTNCGRLVGVVALRELRIALERAQAGLLMSDADAGLTAGAGSPSNAQDDNDSDTDDDDNILQPRLEVVERNLSRQESNVDVSALEEEKDAEAAKSPGIGAAPPLIQAFVVPTINISDETS</sequence>
<keyword evidence="2" id="KW-0813">Transport</keyword>
<dbReference type="InterPro" id="IPR001807">
    <property type="entry name" value="ClC"/>
</dbReference>
<evidence type="ECO:0000256" key="2">
    <source>
        <dbReference type="ARBA" id="ARBA00022448"/>
    </source>
</evidence>
<dbReference type="Gene3D" id="3.10.580.10">
    <property type="entry name" value="CBS-domain"/>
    <property type="match status" value="2"/>
</dbReference>
<keyword evidence="11" id="KW-1185">Reference proteome</keyword>
<evidence type="ECO:0000256" key="6">
    <source>
        <dbReference type="ARBA" id="ARBA00023065"/>
    </source>
</evidence>
<feature type="transmembrane region" description="Helical" evidence="10">
    <location>
        <begin position="134"/>
        <end position="160"/>
    </location>
</feature>
<dbReference type="Gene3D" id="1.10.3080.10">
    <property type="entry name" value="Clc chloride channel"/>
    <property type="match status" value="1"/>
</dbReference>
<keyword evidence="8" id="KW-0868">Chloride</keyword>
<evidence type="ECO:0000256" key="10">
    <source>
        <dbReference type="SAM" id="Phobius"/>
    </source>
</evidence>
<dbReference type="FunFam" id="1.10.3080.10:FF:000020">
    <property type="entry name" value="Chloride channel protein"/>
    <property type="match status" value="1"/>
</dbReference>
<dbReference type="PANTHER" id="PTHR45720">
    <property type="entry name" value="CHLORIDE CHANNEL PROTEIN 2"/>
    <property type="match status" value="1"/>
</dbReference>
<organism evidence="11 12">
    <name type="scientific">Plectus sambesii</name>
    <dbReference type="NCBI Taxonomy" id="2011161"/>
    <lineage>
        <taxon>Eukaryota</taxon>
        <taxon>Metazoa</taxon>
        <taxon>Ecdysozoa</taxon>
        <taxon>Nematoda</taxon>
        <taxon>Chromadorea</taxon>
        <taxon>Plectida</taxon>
        <taxon>Plectina</taxon>
        <taxon>Plectoidea</taxon>
        <taxon>Plectidae</taxon>
        <taxon>Plectus</taxon>
    </lineage>
</organism>
<feature type="region of interest" description="Disordered" evidence="9">
    <location>
        <begin position="944"/>
        <end position="971"/>
    </location>
</feature>
<evidence type="ECO:0000313" key="11">
    <source>
        <dbReference type="Proteomes" id="UP000887566"/>
    </source>
</evidence>
<dbReference type="SUPFAM" id="SSF54631">
    <property type="entry name" value="CBS-domain pair"/>
    <property type="match status" value="1"/>
</dbReference>
<feature type="transmembrane region" description="Helical" evidence="10">
    <location>
        <begin position="471"/>
        <end position="492"/>
    </location>
</feature>
<keyword evidence="6" id="KW-0406">Ion transport</keyword>
<feature type="transmembrane region" description="Helical" evidence="10">
    <location>
        <begin position="371"/>
        <end position="390"/>
    </location>
</feature>
<evidence type="ECO:0000313" key="12">
    <source>
        <dbReference type="WBParaSite" id="PSAMB.scaffold4144size15551.g23602.t1"/>
    </source>
</evidence>
<dbReference type="InterPro" id="IPR050970">
    <property type="entry name" value="Cl_channel_volt-gated"/>
</dbReference>
<proteinExistence type="predicted"/>
<feature type="compositionally biased region" description="Acidic residues" evidence="9">
    <location>
        <begin position="920"/>
        <end position="931"/>
    </location>
</feature>
<dbReference type="PANTHER" id="PTHR45720:SF10">
    <property type="entry name" value="CHLORIDE CHANNEL PROTEIN 2"/>
    <property type="match status" value="1"/>
</dbReference>
<dbReference type="InterPro" id="IPR046342">
    <property type="entry name" value="CBS_dom_sf"/>
</dbReference>
<comment type="subcellular location">
    <subcellularLocation>
        <location evidence="1">Membrane</location>
        <topology evidence="1">Multi-pass membrane protein</topology>
    </subcellularLocation>
</comment>
<protein>
    <submittedName>
        <fullName evidence="12">Chloride channel protein</fullName>
    </submittedName>
</protein>
<feature type="transmembrane region" description="Helical" evidence="10">
    <location>
        <begin position="283"/>
        <end position="300"/>
    </location>
</feature>
<evidence type="ECO:0000256" key="3">
    <source>
        <dbReference type="ARBA" id="ARBA00022692"/>
    </source>
</evidence>
<feature type="region of interest" description="Disordered" evidence="9">
    <location>
        <begin position="729"/>
        <end position="767"/>
    </location>
</feature>
<dbReference type="GO" id="GO:0005247">
    <property type="term" value="F:voltage-gated chloride channel activity"/>
    <property type="evidence" value="ECO:0007669"/>
    <property type="project" value="TreeGrafter"/>
</dbReference>
<keyword evidence="7 10" id="KW-0472">Membrane</keyword>
<feature type="region of interest" description="Disordered" evidence="9">
    <location>
        <begin position="910"/>
        <end position="931"/>
    </location>
</feature>
<dbReference type="PRINTS" id="PR00762">
    <property type="entry name" value="CLCHANNEL"/>
</dbReference>
<dbReference type="AlphaFoldDB" id="A0A914WHP9"/>
<feature type="transmembrane region" description="Helical" evidence="10">
    <location>
        <begin position="504"/>
        <end position="531"/>
    </location>
</feature>
<name>A0A914WHP9_9BILA</name>
<keyword evidence="4" id="KW-0677">Repeat</keyword>
<dbReference type="InterPro" id="IPR014743">
    <property type="entry name" value="Cl-channel_core"/>
</dbReference>
<feature type="transmembrane region" description="Helical" evidence="10">
    <location>
        <begin position="329"/>
        <end position="350"/>
    </location>
</feature>
<evidence type="ECO:0000256" key="4">
    <source>
        <dbReference type="ARBA" id="ARBA00022737"/>
    </source>
</evidence>
<dbReference type="Pfam" id="PF00654">
    <property type="entry name" value="Voltage_CLC"/>
    <property type="match status" value="1"/>
</dbReference>
<dbReference type="CDD" id="cd03683">
    <property type="entry name" value="ClC_1_like"/>
    <property type="match status" value="1"/>
</dbReference>
<evidence type="ECO:0000256" key="1">
    <source>
        <dbReference type="ARBA" id="ARBA00004141"/>
    </source>
</evidence>
<dbReference type="FunFam" id="3.10.580.10:FF:000048">
    <property type="entry name" value="Chloride channel 2c"/>
    <property type="match status" value="1"/>
</dbReference>
<keyword evidence="3 10" id="KW-0812">Transmembrane</keyword>
<dbReference type="GO" id="GO:0005886">
    <property type="term" value="C:plasma membrane"/>
    <property type="evidence" value="ECO:0007669"/>
    <property type="project" value="TreeGrafter"/>
</dbReference>
<accession>A0A914WHP9</accession>
<feature type="transmembrane region" description="Helical" evidence="10">
    <location>
        <begin position="93"/>
        <end position="114"/>
    </location>
</feature>
<evidence type="ECO:0000256" key="5">
    <source>
        <dbReference type="ARBA" id="ARBA00022989"/>
    </source>
</evidence>
<feature type="transmembrane region" description="Helical" evidence="10">
    <location>
        <begin position="538"/>
        <end position="559"/>
    </location>
</feature>
<evidence type="ECO:0000256" key="8">
    <source>
        <dbReference type="ARBA" id="ARBA00023214"/>
    </source>
</evidence>
<keyword evidence="5 10" id="KW-1133">Transmembrane helix</keyword>
<feature type="transmembrane region" description="Helical" evidence="10">
    <location>
        <begin position="440"/>
        <end position="459"/>
    </location>
</feature>
<dbReference type="WBParaSite" id="PSAMB.scaffold4144size15551.g23602.t1">
    <property type="protein sequence ID" value="PSAMB.scaffold4144size15551.g23602.t1"/>
    <property type="gene ID" value="PSAMB.scaffold4144size15551.g23602"/>
</dbReference>
<reference evidence="12" key="1">
    <citation type="submission" date="2022-11" db="UniProtKB">
        <authorList>
            <consortium name="WormBaseParasite"/>
        </authorList>
    </citation>
    <scope>IDENTIFICATION</scope>
</reference>